<dbReference type="EMBL" id="LUGG01000002">
    <property type="protein sequence ID" value="OBZ77760.1"/>
    <property type="molecule type" value="Genomic_DNA"/>
</dbReference>
<keyword evidence="3" id="KW-1185">Reference proteome</keyword>
<gene>
    <name evidence="2" type="ORF">A0H81_02306</name>
</gene>
<evidence type="ECO:0000256" key="1">
    <source>
        <dbReference type="SAM" id="MobiDB-lite"/>
    </source>
</evidence>
<comment type="caution">
    <text evidence="2">The sequence shown here is derived from an EMBL/GenBank/DDBJ whole genome shotgun (WGS) entry which is preliminary data.</text>
</comment>
<dbReference type="AlphaFoldDB" id="A0A1C7MLL8"/>
<proteinExistence type="predicted"/>
<protein>
    <submittedName>
        <fullName evidence="2">Uncharacterized protein</fullName>
    </submittedName>
</protein>
<accession>A0A1C7MLL8</accession>
<evidence type="ECO:0000313" key="3">
    <source>
        <dbReference type="Proteomes" id="UP000092993"/>
    </source>
</evidence>
<feature type="region of interest" description="Disordered" evidence="1">
    <location>
        <begin position="1"/>
        <end position="61"/>
    </location>
</feature>
<sequence>MDQMESQRRDQRARKDTDLPGSEQDTPISGTVVGSTGVGGVAHRPRCGSPSTAPHKDRETPNIFRQLTIDSTHFRIADKCLNVAGHRTASVPASTLRVRRPVPLLATRPWRNRRDPLRRAPHPLRTQRISKDPKSTLPARRGRSRSFCVCAHMGLPPLRARAASSRENRRRRIARGQ</sequence>
<dbReference type="Proteomes" id="UP000092993">
    <property type="component" value="Unassembled WGS sequence"/>
</dbReference>
<name>A0A1C7MLL8_GRIFR</name>
<evidence type="ECO:0000313" key="2">
    <source>
        <dbReference type="EMBL" id="OBZ77760.1"/>
    </source>
</evidence>
<reference evidence="2 3" key="1">
    <citation type="submission" date="2016-03" db="EMBL/GenBank/DDBJ databases">
        <title>Whole genome sequencing of Grifola frondosa 9006-11.</title>
        <authorList>
            <person name="Min B."/>
            <person name="Park H."/>
            <person name="Kim J.-G."/>
            <person name="Cho H."/>
            <person name="Oh Y.-L."/>
            <person name="Kong W.-S."/>
            <person name="Choi I.-G."/>
        </authorList>
    </citation>
    <scope>NUCLEOTIDE SEQUENCE [LARGE SCALE GENOMIC DNA]</scope>
    <source>
        <strain evidence="2 3">9006-11</strain>
    </source>
</reference>
<feature type="compositionally biased region" description="Basic and acidic residues" evidence="1">
    <location>
        <begin position="1"/>
        <end position="18"/>
    </location>
</feature>
<organism evidence="2 3">
    <name type="scientific">Grifola frondosa</name>
    <name type="common">Maitake</name>
    <name type="synonym">Polyporus frondosus</name>
    <dbReference type="NCBI Taxonomy" id="5627"/>
    <lineage>
        <taxon>Eukaryota</taxon>
        <taxon>Fungi</taxon>
        <taxon>Dikarya</taxon>
        <taxon>Basidiomycota</taxon>
        <taxon>Agaricomycotina</taxon>
        <taxon>Agaricomycetes</taxon>
        <taxon>Polyporales</taxon>
        <taxon>Grifolaceae</taxon>
        <taxon>Grifola</taxon>
    </lineage>
</organism>